<name>A0ABQ1SEX0_9FLAO</name>
<keyword evidence="3" id="KW-1185">Reference proteome</keyword>
<reference evidence="3" key="1">
    <citation type="journal article" date="2019" name="Int. J. Syst. Evol. Microbiol.">
        <title>The Global Catalogue of Microorganisms (GCM) 10K type strain sequencing project: providing services to taxonomists for standard genome sequencing and annotation.</title>
        <authorList>
            <consortium name="The Broad Institute Genomics Platform"/>
            <consortium name="The Broad Institute Genome Sequencing Center for Infectious Disease"/>
            <person name="Wu L."/>
            <person name="Ma J."/>
        </authorList>
    </citation>
    <scope>NUCLEOTIDE SEQUENCE [LARGE SCALE GENOMIC DNA]</scope>
    <source>
        <strain evidence="3">CGMCC 1.12931</strain>
    </source>
</reference>
<organism evidence="2 3">
    <name type="scientific">Psychroflexus planctonicus</name>
    <dbReference type="NCBI Taxonomy" id="1526575"/>
    <lineage>
        <taxon>Bacteria</taxon>
        <taxon>Pseudomonadati</taxon>
        <taxon>Bacteroidota</taxon>
        <taxon>Flavobacteriia</taxon>
        <taxon>Flavobacteriales</taxon>
        <taxon>Flavobacteriaceae</taxon>
        <taxon>Psychroflexus</taxon>
    </lineage>
</organism>
<evidence type="ECO:0000313" key="2">
    <source>
        <dbReference type="EMBL" id="GGE34257.1"/>
    </source>
</evidence>
<dbReference type="Gene3D" id="3.40.1440.10">
    <property type="entry name" value="GIY-YIG endonuclease"/>
    <property type="match status" value="1"/>
</dbReference>
<evidence type="ECO:0000313" key="3">
    <source>
        <dbReference type="Proteomes" id="UP000599179"/>
    </source>
</evidence>
<dbReference type="InterPro" id="IPR000305">
    <property type="entry name" value="GIY-YIG_endonuc"/>
</dbReference>
<sequence>METHYLYIIFSEKINKFYVGESENHNLRLKLHNQHFFKKGFTKAAKGWSLKLKFPCESKQKAKKLERFIKKMKSRKFIEK</sequence>
<gene>
    <name evidence="2" type="ORF">GCM10010832_13060</name>
</gene>
<proteinExistence type="predicted"/>
<dbReference type="SUPFAM" id="SSF82771">
    <property type="entry name" value="GIY-YIG endonuclease"/>
    <property type="match status" value="1"/>
</dbReference>
<protein>
    <recommendedName>
        <fullName evidence="1">GIY-YIG domain-containing protein</fullName>
    </recommendedName>
</protein>
<dbReference type="EMBL" id="BMGM01000005">
    <property type="protein sequence ID" value="GGE34257.1"/>
    <property type="molecule type" value="Genomic_DNA"/>
</dbReference>
<accession>A0ABQ1SEX0</accession>
<feature type="domain" description="GIY-YIG" evidence="1">
    <location>
        <begin position="2"/>
        <end position="79"/>
    </location>
</feature>
<dbReference type="Proteomes" id="UP000599179">
    <property type="component" value="Unassembled WGS sequence"/>
</dbReference>
<dbReference type="Pfam" id="PF01541">
    <property type="entry name" value="GIY-YIG"/>
    <property type="match status" value="1"/>
</dbReference>
<dbReference type="PROSITE" id="PS50164">
    <property type="entry name" value="GIY_YIG"/>
    <property type="match status" value="1"/>
</dbReference>
<dbReference type="InterPro" id="IPR035901">
    <property type="entry name" value="GIY-YIG_endonuc_sf"/>
</dbReference>
<comment type="caution">
    <text evidence="2">The sequence shown here is derived from an EMBL/GenBank/DDBJ whole genome shotgun (WGS) entry which is preliminary data.</text>
</comment>
<evidence type="ECO:0000259" key="1">
    <source>
        <dbReference type="PROSITE" id="PS50164"/>
    </source>
</evidence>